<reference evidence="2 3" key="1">
    <citation type="submission" date="2023-07" db="EMBL/GenBank/DDBJ databases">
        <title>Comparative genomics of wheat-associated soil bacteria to identify genetic determinants of phenazine resistance.</title>
        <authorList>
            <person name="Mouncey N."/>
        </authorList>
    </citation>
    <scope>NUCLEOTIDE SEQUENCE [LARGE SCALE GENOMIC DNA]</scope>
    <source>
        <strain evidence="2 3">W1I3</strain>
    </source>
</reference>
<organism evidence="2 3">
    <name type="scientific">Pseudarthrobacter siccitolerans</name>
    <dbReference type="NCBI Taxonomy" id="861266"/>
    <lineage>
        <taxon>Bacteria</taxon>
        <taxon>Bacillati</taxon>
        <taxon>Actinomycetota</taxon>
        <taxon>Actinomycetes</taxon>
        <taxon>Micrococcales</taxon>
        <taxon>Micrococcaceae</taxon>
        <taxon>Pseudarthrobacter</taxon>
    </lineage>
</organism>
<dbReference type="Proteomes" id="UP001236806">
    <property type="component" value="Unassembled WGS sequence"/>
</dbReference>
<feature type="transmembrane region" description="Helical" evidence="1">
    <location>
        <begin position="132"/>
        <end position="152"/>
    </location>
</feature>
<gene>
    <name evidence="2" type="ORF">QFZ36_003618</name>
</gene>
<comment type="caution">
    <text evidence="2">The sequence shown here is derived from an EMBL/GenBank/DDBJ whole genome shotgun (WGS) entry which is preliminary data.</text>
</comment>
<name>A0ABU0PQS0_9MICC</name>
<feature type="transmembrane region" description="Helical" evidence="1">
    <location>
        <begin position="55"/>
        <end position="76"/>
    </location>
</feature>
<keyword evidence="1" id="KW-0812">Transmembrane</keyword>
<feature type="transmembrane region" description="Helical" evidence="1">
    <location>
        <begin position="83"/>
        <end position="112"/>
    </location>
</feature>
<feature type="transmembrane region" description="Helical" evidence="1">
    <location>
        <begin position="186"/>
        <end position="207"/>
    </location>
</feature>
<feature type="transmembrane region" description="Helical" evidence="1">
    <location>
        <begin position="159"/>
        <end position="180"/>
    </location>
</feature>
<evidence type="ECO:0008006" key="4">
    <source>
        <dbReference type="Google" id="ProtNLM"/>
    </source>
</evidence>
<proteinExistence type="predicted"/>
<dbReference type="EMBL" id="JAUSXB010000001">
    <property type="protein sequence ID" value="MDQ0676057.1"/>
    <property type="molecule type" value="Genomic_DNA"/>
</dbReference>
<protein>
    <recommendedName>
        <fullName evidence="4">DUF4386 domain-containing protein</fullName>
    </recommendedName>
</protein>
<evidence type="ECO:0000256" key="1">
    <source>
        <dbReference type="SAM" id="Phobius"/>
    </source>
</evidence>
<keyword evidence="1" id="KW-0472">Membrane</keyword>
<evidence type="ECO:0000313" key="3">
    <source>
        <dbReference type="Proteomes" id="UP001236806"/>
    </source>
</evidence>
<sequence>MTAMDRVGALSGAVYFIVANAAIAIGADPATPDAPTGQESLDALARMAANPAAQAATSLEFLAFTAWMVFVGYVCWRLRAAGWVAAVALVGGVVEIAVKLGSGGPLISGYLLRDQISPEQAAVLTQINKADFMVGLLPAGLFVLCAAIAALRTRELGRVLAWSGILIGAGNIVTSAVIGVNLPESGFAPTFLLILVWELVISLRWGFARNQSRIRAAVKPVDAVTS</sequence>
<evidence type="ECO:0000313" key="2">
    <source>
        <dbReference type="EMBL" id="MDQ0676057.1"/>
    </source>
</evidence>
<keyword evidence="3" id="KW-1185">Reference proteome</keyword>
<accession>A0ABU0PQS0</accession>
<dbReference type="RefSeq" id="WP_306638410.1">
    <property type="nucleotide sequence ID" value="NZ_JAUSXB010000001.1"/>
</dbReference>
<keyword evidence="1" id="KW-1133">Transmembrane helix</keyword>